<organism evidence="1">
    <name type="scientific">Arundo donax</name>
    <name type="common">Giant reed</name>
    <name type="synonym">Donax arundinaceus</name>
    <dbReference type="NCBI Taxonomy" id="35708"/>
    <lineage>
        <taxon>Eukaryota</taxon>
        <taxon>Viridiplantae</taxon>
        <taxon>Streptophyta</taxon>
        <taxon>Embryophyta</taxon>
        <taxon>Tracheophyta</taxon>
        <taxon>Spermatophyta</taxon>
        <taxon>Magnoliopsida</taxon>
        <taxon>Liliopsida</taxon>
        <taxon>Poales</taxon>
        <taxon>Poaceae</taxon>
        <taxon>PACMAD clade</taxon>
        <taxon>Arundinoideae</taxon>
        <taxon>Arundineae</taxon>
        <taxon>Arundo</taxon>
    </lineage>
</organism>
<dbReference type="AlphaFoldDB" id="A0A0A9GWH9"/>
<sequence>MAAASMAMEIWGRDTVVAQVRGRWCGGELYGDWGRTHRTVTL</sequence>
<reference evidence="1" key="1">
    <citation type="submission" date="2014-09" db="EMBL/GenBank/DDBJ databases">
        <authorList>
            <person name="Magalhaes I.L.F."/>
            <person name="Oliveira U."/>
            <person name="Santos F.R."/>
            <person name="Vidigal T.H.D.A."/>
            <person name="Brescovit A.D."/>
            <person name="Santos A.J."/>
        </authorList>
    </citation>
    <scope>NUCLEOTIDE SEQUENCE</scope>
    <source>
        <tissue evidence="1">Shoot tissue taken approximately 20 cm above the soil surface</tissue>
    </source>
</reference>
<dbReference type="EMBL" id="GBRH01169992">
    <property type="protein sequence ID" value="JAE27904.1"/>
    <property type="molecule type" value="Transcribed_RNA"/>
</dbReference>
<name>A0A0A9GWH9_ARUDO</name>
<evidence type="ECO:0000313" key="1">
    <source>
        <dbReference type="EMBL" id="JAE27904.1"/>
    </source>
</evidence>
<accession>A0A0A9GWH9</accession>
<proteinExistence type="predicted"/>
<protein>
    <submittedName>
        <fullName evidence="1">Uncharacterized protein</fullName>
    </submittedName>
</protein>
<reference evidence="1" key="2">
    <citation type="journal article" date="2015" name="Data Brief">
        <title>Shoot transcriptome of the giant reed, Arundo donax.</title>
        <authorList>
            <person name="Barrero R.A."/>
            <person name="Guerrero F.D."/>
            <person name="Moolhuijzen P."/>
            <person name="Goolsby J.A."/>
            <person name="Tidwell J."/>
            <person name="Bellgard S.E."/>
            <person name="Bellgard M.I."/>
        </authorList>
    </citation>
    <scope>NUCLEOTIDE SEQUENCE</scope>
    <source>
        <tissue evidence="1">Shoot tissue taken approximately 20 cm above the soil surface</tissue>
    </source>
</reference>